<dbReference type="Gene3D" id="3.80.10.10">
    <property type="entry name" value="Ribonuclease Inhibitor"/>
    <property type="match status" value="1"/>
</dbReference>
<evidence type="ECO:0000256" key="6">
    <source>
        <dbReference type="PROSITE-ProRule" id="PRU01398"/>
    </source>
</evidence>
<dbReference type="SUPFAM" id="SSF52058">
    <property type="entry name" value="L domain-like"/>
    <property type="match status" value="1"/>
</dbReference>
<keyword evidence="5" id="KW-0843">Virulence</keyword>
<keyword evidence="3" id="KW-0433">Leucine-rich repeat</keyword>
<organism evidence="8 9">
    <name type="scientific">Pseudomonas saxonica</name>
    <dbReference type="NCBI Taxonomy" id="2600598"/>
    <lineage>
        <taxon>Bacteria</taxon>
        <taxon>Pseudomonadati</taxon>
        <taxon>Pseudomonadota</taxon>
        <taxon>Gammaproteobacteria</taxon>
        <taxon>Pseudomonadales</taxon>
        <taxon>Pseudomonadaceae</taxon>
        <taxon>Pseudomonas</taxon>
    </lineage>
</organism>
<dbReference type="GO" id="GO:0061630">
    <property type="term" value="F:ubiquitin protein ligase activity"/>
    <property type="evidence" value="ECO:0007669"/>
    <property type="project" value="UniProtKB-EC"/>
</dbReference>
<comment type="catalytic activity">
    <reaction evidence="1">
        <text>S-ubiquitinyl-[E2 ubiquitin-conjugating enzyme]-L-cysteine + [acceptor protein]-L-lysine = [E2 ubiquitin-conjugating enzyme]-L-cysteine + N(6)-ubiquitinyl-[acceptor protein]-L-lysine.</text>
        <dbReference type="EC" id="2.3.2.27"/>
    </reaction>
</comment>
<dbReference type="GO" id="GO:0005737">
    <property type="term" value="C:cytoplasm"/>
    <property type="evidence" value="ECO:0007669"/>
    <property type="project" value="TreeGrafter"/>
</dbReference>
<protein>
    <recommendedName>
        <fullName evidence="2">RING-type E3 ubiquitin transferase</fullName>
        <ecNumber evidence="2">2.3.2.27</ecNumber>
    </recommendedName>
</protein>
<accession>A0A5C5PZI6</accession>
<dbReference type="PROSITE" id="PS52053">
    <property type="entry name" value="NEL"/>
    <property type="match status" value="1"/>
</dbReference>
<proteinExistence type="inferred from homology"/>
<dbReference type="EC" id="2.3.2.27" evidence="2"/>
<dbReference type="InterPro" id="IPR003591">
    <property type="entry name" value="Leu-rich_rpt_typical-subtyp"/>
</dbReference>
<dbReference type="Pfam" id="PF14496">
    <property type="entry name" value="NEL"/>
    <property type="match status" value="1"/>
</dbReference>
<dbReference type="PROSITE" id="PS51450">
    <property type="entry name" value="LRR"/>
    <property type="match status" value="1"/>
</dbReference>
<dbReference type="InterPro" id="IPR032675">
    <property type="entry name" value="LRR_dom_sf"/>
</dbReference>
<evidence type="ECO:0000256" key="1">
    <source>
        <dbReference type="ARBA" id="ARBA00000900"/>
    </source>
</evidence>
<comment type="similarity">
    <text evidence="6">Belongs to the LRR-containing bacterial E3 ligase family.</text>
</comment>
<feature type="active site" description="Glycyl thioester intermediate" evidence="6">
    <location>
        <position position="1960"/>
    </location>
</feature>
<sequence>MTTLTAVSSESSLLSEPQQAALEVINHVRTQIYARMGTLTQSEKNNYLRLQHQYASAFLAVEKEDKRIKDRFYTEGLERLKSRLLAVTGKVIDPEKTYFHALYLHIPNTRATRETPSEPGLETLPDPQAIRDENAPGVHVASMTLWQAACMNFGFLAYFASFRSGSQVSASFINNRPGGNFRQSRSPESIDRTTLIDVTAFVDIARSLNLGARLKNDLVTALSEEGALKTCMRHSIKSHLRFSVMELYRTSSHTPAIKEKLIKLSRELDQARSALKIKKVIMTMEFTPLELLSGSGFNPQSGFSMARPHSPDRESTAHHINMPLYQIEDVESGALYSFFPGRPGGELRFQTSEPQLLDEFKAQYLSAQTRKELSWFDRQLTPLALRKITQITRVPTRPANLTPAAEWLYDVVQMVNKRQPLKELGFRTWTIGRSLASDLYEHQSGLYSNRLGQLAVEKSDVDLEELTNALLTFFEETLGVLLTPVPGALKGLTRTVRYLFLGVTAQGLIRGLEQAAQDDSTELLQTLTDVLDMVLSVPLHTQLGKIALARHMKALNRIGNPRKIIRPSGQAEFWHTDLAGYVLAAPQLIEKLEGDAHGIYRFENRDYVVLDKDGRQYVVEVHAREEGGKRFLMHADTTVYQPPVEFDPVTRHWHLSVDDSPTLNDQQLLCRMLPGLTEVEARPILNISAVSRRSLERVWSGDVPEGSLTDAVTRYMADKRIERMIEGLAQHPQTLVELDRPVLALLTQIEHWPADMALKVFDERGRLSEVYGKGMSLEGLARSIDLKRLDDGELVLNATVLFEPFPGSILSQIVDVLPLPPPDRRLESLDETLLAQMLLLRLRLNKQNVFNSLTLSSDRVRQDPAVQGLLERVYYPLQLNPLIPSSALVSSLRTFHPELSQARCAQLVSDYPQLQHYQHLLINSAASRSSPYSRLIPEDLYDAIHRVKTWVRRERLLDAIYFPRAFNADADGWLRAIMTALIKREWGLDLVIHSVEHNTEGTLAVYQYSSQQVLLLDHGHGVYSAYNKQASSLPDRGADSFFNALRLELQALPRAGSLSRLLEYRASDWRKIVGDELVQYRAPDGRFAMANPQIESYAHPTLTWTGEEFRNTAGIYNIEATPCLVLEGHVYEVESFDRSFTNRIVHPTLFSSVPILVYGNGAGAWRHEYERPLEWQGHQLFRRLGQAEGRFNSEQIDAIMNVSGITEDMIRRVHVNQEPPPPLLIDTMRRFAHVQRLENFLLKCTTDSDLGVVSELMLSFDEPDRSRITAPLTTSQLQALRRVVAPGDTLAEMLTHRAEHLNYAHVLFHHLSHANNVMTPALFDLMLQVSEHMATPALSLIRRVFPSLPTYIAEDLINAANQLETDQLAEGRIPLRLAEEARWYVRHIRMNRALEGFYFPALQNNDSVKLLFHSLGQQPDWPEEMCIEVRENSLSGALICRLGGEKAPVQLSLLKTATGWNAISPRANGGTAQGRDIFTLLWAALSDHQRSVLKFNYPGGEALLKEQLTLRAVESRDAYFGVLGVVVNRPWFSPPKRLADGRIGYSLSGRGSATDQFLADSELRQRYEKIYPASVNGESTRAILRMRTSGLNIDQELARLEGEARMLVHQLNTWVEQRPDVDTFDVGAQYHKHDLSLALTKAWRKEIPAVTDSRGAVLGYKLVLQNWRVSTLPVLSADFSHIRELHMTGLRVGAGMAFGVESNINQFIRSFVSLTSLKIDDSRLARFPEAIGALSNLKELSLSNNGLRLSQEDQAKVAGLVHLQSLNLSGCLLTGRFNVTTLTELRELNLSRTQAIIWPLGVMQLNNLSHLDLSDNNILTVPQEVLNGSLTLNRGTSLAGNELAPAGIHQLQVYQMRTGIDFGLHLEANHPPLQAFNDGVWLEGLEPDERQAMFKQCQMLRQDPRAERFFKLIEALQTTADFGNAPQDLVSRVQQTLEAIAEDERVRSLVFAQASKPTLCCDSIAVQFSQLEIQVQVSRALADDDPDRAELSLARLIRGQFRLKVLDNIAVEEGRKRGGAVDVLEIGLTYRLALADALALPAQPKKMMFPALGHVEPDEIERAKVAILAMDNGELMLDHMTRDPFWDEFLRGRYADQFDAVYSENHQVVDGSDVYDVERYDKKIQTLQNTLTLAALARLSSN</sequence>
<evidence type="ECO:0000256" key="4">
    <source>
        <dbReference type="ARBA" id="ARBA00022737"/>
    </source>
</evidence>
<dbReference type="Proteomes" id="UP000317901">
    <property type="component" value="Unassembled WGS sequence"/>
</dbReference>
<dbReference type="SMART" id="SM00369">
    <property type="entry name" value="LRR_TYP"/>
    <property type="match status" value="2"/>
</dbReference>
<evidence type="ECO:0000256" key="5">
    <source>
        <dbReference type="ARBA" id="ARBA00023026"/>
    </source>
</evidence>
<evidence type="ECO:0000256" key="3">
    <source>
        <dbReference type="ARBA" id="ARBA00022614"/>
    </source>
</evidence>
<feature type="domain" description="NEL" evidence="7">
    <location>
        <begin position="1873"/>
        <end position="2142"/>
    </location>
</feature>
<evidence type="ECO:0000313" key="8">
    <source>
        <dbReference type="EMBL" id="TWR96400.1"/>
    </source>
</evidence>
<gene>
    <name evidence="8" type="ORF">FJD37_08725</name>
</gene>
<comment type="caution">
    <text evidence="8">The sequence shown here is derived from an EMBL/GenBank/DDBJ whole genome shotgun (WGS) entry which is preliminary data.</text>
</comment>
<dbReference type="EMBL" id="VFIP01000012">
    <property type="protein sequence ID" value="TWR96400.1"/>
    <property type="molecule type" value="Genomic_DNA"/>
</dbReference>
<keyword evidence="6" id="KW-0964">Secreted</keyword>
<evidence type="ECO:0000256" key="2">
    <source>
        <dbReference type="ARBA" id="ARBA00012483"/>
    </source>
</evidence>
<name>A0A5C5PZI6_9PSED</name>
<reference evidence="8 9" key="1">
    <citation type="submission" date="2019-06" db="EMBL/GenBank/DDBJ databases">
        <title>Pseudomonas bimorpha sp. nov. isolated from bovine raw milk and skim milk concentrate.</title>
        <authorList>
            <person name="Hofmann K."/>
            <person name="Huptas C."/>
            <person name="Doll E."/>
            <person name="Scherer S."/>
            <person name="Wenning M."/>
        </authorList>
    </citation>
    <scope>NUCLEOTIDE SEQUENCE [LARGE SCALE GENOMIC DNA]</scope>
    <source>
        <strain evidence="8 9">DSM 108990</strain>
    </source>
</reference>
<dbReference type="PANTHER" id="PTHR48051">
    <property type="match status" value="1"/>
</dbReference>
<dbReference type="GO" id="GO:0016567">
    <property type="term" value="P:protein ubiquitination"/>
    <property type="evidence" value="ECO:0007669"/>
    <property type="project" value="InterPro"/>
</dbReference>
<evidence type="ECO:0000313" key="9">
    <source>
        <dbReference type="Proteomes" id="UP000317901"/>
    </source>
</evidence>
<keyword evidence="6" id="KW-0832">Ubl conjugation</keyword>
<keyword evidence="4" id="KW-0677">Repeat</keyword>
<dbReference type="OrthoDB" id="1467561at2"/>
<keyword evidence="6" id="KW-0808">Transferase</keyword>
<keyword evidence="6" id="KW-0833">Ubl conjugation pathway</keyword>
<dbReference type="Gene3D" id="1.20.58.360">
    <property type="entry name" value="Shigella T3SS effector IpaH defines"/>
    <property type="match status" value="1"/>
</dbReference>
<comment type="PTM">
    <text evidence="6">Ubiquitinated in the presence of host E1 ubiquitin-activating enzyme, E2 ubiquitin-conjugating enzyme and ubiquitin.</text>
</comment>
<dbReference type="InterPro" id="IPR029487">
    <property type="entry name" value="NEL_dom"/>
</dbReference>
<dbReference type="InterPro" id="IPR050216">
    <property type="entry name" value="LRR_domain-containing"/>
</dbReference>
<dbReference type="GO" id="GO:0005576">
    <property type="term" value="C:extracellular region"/>
    <property type="evidence" value="ECO:0007669"/>
    <property type="project" value="UniProtKB-UniRule"/>
</dbReference>
<dbReference type="InterPro" id="IPR001611">
    <property type="entry name" value="Leu-rich_rpt"/>
</dbReference>
<keyword evidence="6" id="KW-1035">Host cytoplasm</keyword>
<evidence type="ECO:0000259" key="7">
    <source>
        <dbReference type="PROSITE" id="PS52053"/>
    </source>
</evidence>
<dbReference type="PANTHER" id="PTHR48051:SF1">
    <property type="entry name" value="RAS SUPPRESSOR PROTEIN 1"/>
    <property type="match status" value="1"/>
</dbReference>
<dbReference type="RefSeq" id="WP_146425981.1">
    <property type="nucleotide sequence ID" value="NZ_VFIP01000012.1"/>
</dbReference>